<dbReference type="KEGG" id="cci:CC1G_02606"/>
<dbReference type="InterPro" id="IPR000757">
    <property type="entry name" value="Beta-glucanase-like"/>
</dbReference>
<dbReference type="InterPro" id="IPR013320">
    <property type="entry name" value="ConA-like_dom_sf"/>
</dbReference>
<dbReference type="Proteomes" id="UP000001861">
    <property type="component" value="Unassembled WGS sequence"/>
</dbReference>
<dbReference type="OMA" id="SWTHEDI"/>
<dbReference type="GO" id="GO:0004553">
    <property type="term" value="F:hydrolase activity, hydrolyzing O-glycosyl compounds"/>
    <property type="evidence" value="ECO:0007669"/>
    <property type="project" value="InterPro"/>
</dbReference>
<sequence length="333" mass="37121">MASRVPLSFIQTFALLTLFAASFRFALAENDGHKGNVYFMSDNIQGAGFYNAFEWENIADPTHGRVNYVDMETSKQQNLTFAVDDKFILRADSTSFLDPNGPGRNSVRIRSWKTYTTHVAVFDVKHMPQGCGTWPAIWEVQGDNWPNGGEVDILEGVNDEGPNAATLHTSPGCRMPASRSDQRGIRVLDNCDATINSNIGCPVQFPTPQSYGPAFNEIGGGWYAMERSPTYIKIWFWARDDPSVPDEVKYAAGVVNPDHWGLPTAFFPDNQCNMNEHFGPHNIVINLTFCGDWAGQTYEQSGCPGTCVDFVNNNPSAFEKAFFDLRGIRVYQK</sequence>
<keyword evidence="3" id="KW-0378">Hydrolase</keyword>
<comment type="caution">
    <text evidence="3">The sequence shown here is derived from an EMBL/GenBank/DDBJ whole genome shotgun (WGS) entry which is preliminary data.</text>
</comment>
<dbReference type="PANTHER" id="PTHR10963">
    <property type="entry name" value="GLYCOSYL HYDROLASE-RELATED"/>
    <property type="match status" value="1"/>
</dbReference>
<dbReference type="VEuPathDB" id="FungiDB:CC1G_02606"/>
<evidence type="ECO:0000259" key="2">
    <source>
        <dbReference type="PROSITE" id="PS51762"/>
    </source>
</evidence>
<dbReference type="PROSITE" id="PS51762">
    <property type="entry name" value="GH16_2"/>
    <property type="match status" value="1"/>
</dbReference>
<dbReference type="InParanoid" id="A8PBB7"/>
<accession>A8PBB7</accession>
<dbReference type="OrthoDB" id="192832at2759"/>
<feature type="signal peptide" evidence="1">
    <location>
        <begin position="1"/>
        <end position="28"/>
    </location>
</feature>
<dbReference type="PANTHER" id="PTHR10963:SF24">
    <property type="entry name" value="GLYCOSIDASE C21B10.07-RELATED"/>
    <property type="match status" value="1"/>
</dbReference>
<dbReference type="Gene3D" id="2.60.120.200">
    <property type="match status" value="1"/>
</dbReference>
<reference evidence="3 4" key="1">
    <citation type="journal article" date="2010" name="Proc. Natl. Acad. Sci. U.S.A.">
        <title>Insights into evolution of multicellular fungi from the assembled chromosomes of the mushroom Coprinopsis cinerea (Coprinus cinereus).</title>
        <authorList>
            <person name="Stajich J.E."/>
            <person name="Wilke S.K."/>
            <person name="Ahren D."/>
            <person name="Au C.H."/>
            <person name="Birren B.W."/>
            <person name="Borodovsky M."/>
            <person name="Burns C."/>
            <person name="Canback B."/>
            <person name="Casselton L.A."/>
            <person name="Cheng C.K."/>
            <person name="Deng J."/>
            <person name="Dietrich F.S."/>
            <person name="Fargo D.C."/>
            <person name="Farman M.L."/>
            <person name="Gathman A.C."/>
            <person name="Goldberg J."/>
            <person name="Guigo R."/>
            <person name="Hoegger P.J."/>
            <person name="Hooker J.B."/>
            <person name="Huggins A."/>
            <person name="James T.Y."/>
            <person name="Kamada T."/>
            <person name="Kilaru S."/>
            <person name="Kodira C."/>
            <person name="Kues U."/>
            <person name="Kupfer D."/>
            <person name="Kwan H.S."/>
            <person name="Lomsadze A."/>
            <person name="Li W."/>
            <person name="Lilly W.W."/>
            <person name="Ma L.J."/>
            <person name="Mackey A.J."/>
            <person name="Manning G."/>
            <person name="Martin F."/>
            <person name="Muraguchi H."/>
            <person name="Natvig D.O."/>
            <person name="Palmerini H."/>
            <person name="Ramesh M.A."/>
            <person name="Rehmeyer C.J."/>
            <person name="Roe B.A."/>
            <person name="Shenoy N."/>
            <person name="Stanke M."/>
            <person name="Ter-Hovhannisyan V."/>
            <person name="Tunlid A."/>
            <person name="Velagapudi R."/>
            <person name="Vision T.J."/>
            <person name="Zeng Q."/>
            <person name="Zolan M.E."/>
            <person name="Pukkila P.J."/>
        </authorList>
    </citation>
    <scope>NUCLEOTIDE SEQUENCE [LARGE SCALE GENOMIC DNA]</scope>
    <source>
        <strain evidence="4">Okayama-7 / 130 / ATCC MYA-4618 / FGSC 9003</strain>
    </source>
</reference>
<feature type="chain" id="PRO_5002724737" evidence="1">
    <location>
        <begin position="29"/>
        <end position="333"/>
    </location>
</feature>
<protein>
    <submittedName>
        <fullName evidence="3">Glycosyl hydrolase family 16</fullName>
    </submittedName>
</protein>
<dbReference type="InterPro" id="IPR050546">
    <property type="entry name" value="Glycosyl_Hydrlase_16"/>
</dbReference>
<organism evidence="3 4">
    <name type="scientific">Coprinopsis cinerea (strain Okayama-7 / 130 / ATCC MYA-4618 / FGSC 9003)</name>
    <name type="common">Inky cap fungus</name>
    <name type="synonym">Hormographiella aspergillata</name>
    <dbReference type="NCBI Taxonomy" id="240176"/>
    <lineage>
        <taxon>Eukaryota</taxon>
        <taxon>Fungi</taxon>
        <taxon>Dikarya</taxon>
        <taxon>Basidiomycota</taxon>
        <taxon>Agaricomycotina</taxon>
        <taxon>Agaricomycetes</taxon>
        <taxon>Agaricomycetidae</taxon>
        <taxon>Agaricales</taxon>
        <taxon>Agaricineae</taxon>
        <taxon>Psathyrellaceae</taxon>
        <taxon>Coprinopsis</taxon>
    </lineage>
</organism>
<evidence type="ECO:0000313" key="3">
    <source>
        <dbReference type="EMBL" id="EAU81590.1"/>
    </source>
</evidence>
<keyword evidence="4" id="KW-1185">Reference proteome</keyword>
<keyword evidence="1" id="KW-0732">Signal</keyword>
<feature type="domain" description="GH16" evidence="2">
    <location>
        <begin position="31"/>
        <end position="302"/>
    </location>
</feature>
<dbReference type="Pfam" id="PF26113">
    <property type="entry name" value="GH16_XgeA"/>
    <property type="match status" value="1"/>
</dbReference>
<name>A8PBB7_COPC7</name>
<dbReference type="AlphaFoldDB" id="A8PBB7"/>
<dbReference type="CDD" id="cd02181">
    <property type="entry name" value="GH16_fungal_Lam16A_glucanase"/>
    <property type="match status" value="1"/>
</dbReference>
<dbReference type="SUPFAM" id="SSF49899">
    <property type="entry name" value="Concanavalin A-like lectins/glucanases"/>
    <property type="match status" value="1"/>
</dbReference>
<evidence type="ECO:0000256" key="1">
    <source>
        <dbReference type="SAM" id="SignalP"/>
    </source>
</evidence>
<dbReference type="GO" id="GO:0009251">
    <property type="term" value="P:glucan catabolic process"/>
    <property type="evidence" value="ECO:0007669"/>
    <property type="project" value="TreeGrafter"/>
</dbReference>
<dbReference type="eggNOG" id="ENOG502QUM3">
    <property type="taxonomic scope" value="Eukaryota"/>
</dbReference>
<dbReference type="GeneID" id="6016775"/>
<evidence type="ECO:0000313" key="4">
    <source>
        <dbReference type="Proteomes" id="UP000001861"/>
    </source>
</evidence>
<dbReference type="RefSeq" id="XP_001840143.1">
    <property type="nucleotide sequence ID" value="XM_001840091.1"/>
</dbReference>
<dbReference type="EMBL" id="AACS02000004">
    <property type="protein sequence ID" value="EAU81590.1"/>
    <property type="molecule type" value="Genomic_DNA"/>
</dbReference>
<gene>
    <name evidence="3" type="ORF">CC1G_02606</name>
</gene>
<proteinExistence type="predicted"/>